<evidence type="ECO:0000256" key="8">
    <source>
        <dbReference type="SAM" id="Coils"/>
    </source>
</evidence>
<dbReference type="GO" id="GO:0019843">
    <property type="term" value="F:rRNA binding"/>
    <property type="evidence" value="ECO:0007669"/>
    <property type="project" value="UniProtKB-UniRule"/>
</dbReference>
<dbReference type="InterPro" id="IPR009027">
    <property type="entry name" value="Ribosomal_bL9/RNase_H1_N"/>
</dbReference>
<dbReference type="GO" id="GO:0003735">
    <property type="term" value="F:structural constituent of ribosome"/>
    <property type="evidence" value="ECO:0007669"/>
    <property type="project" value="InterPro"/>
</dbReference>
<keyword evidence="8" id="KW-0175">Coiled coil</keyword>
<feature type="domain" description="Large ribosomal subunit protein bL9 C-terminal" evidence="10">
    <location>
        <begin position="64"/>
        <end position="146"/>
    </location>
</feature>
<gene>
    <name evidence="7" type="primary">rplI</name>
    <name evidence="11" type="ordered locus">Sgly_3347</name>
</gene>
<dbReference type="FunFam" id="3.40.5.10:FF:000002">
    <property type="entry name" value="50S ribosomal protein L9"/>
    <property type="match status" value="1"/>
</dbReference>
<keyword evidence="4 7" id="KW-0689">Ribosomal protein</keyword>
<keyword evidence="3 7" id="KW-0694">RNA-binding</keyword>
<comment type="function">
    <text evidence="7">Binds to the 23S rRNA.</text>
</comment>
<dbReference type="SUPFAM" id="SSF55653">
    <property type="entry name" value="Ribosomal protein L9 C-domain"/>
    <property type="match status" value="1"/>
</dbReference>
<dbReference type="AlphaFoldDB" id="F0T2X2"/>
<evidence type="ECO:0000313" key="12">
    <source>
        <dbReference type="Proteomes" id="UP000007488"/>
    </source>
</evidence>
<evidence type="ECO:0000256" key="5">
    <source>
        <dbReference type="ARBA" id="ARBA00023274"/>
    </source>
</evidence>
<evidence type="ECO:0000259" key="9">
    <source>
        <dbReference type="Pfam" id="PF01281"/>
    </source>
</evidence>
<evidence type="ECO:0000256" key="3">
    <source>
        <dbReference type="ARBA" id="ARBA00022884"/>
    </source>
</evidence>
<dbReference type="GO" id="GO:0005840">
    <property type="term" value="C:ribosome"/>
    <property type="evidence" value="ECO:0007669"/>
    <property type="project" value="UniProtKB-KW"/>
</dbReference>
<evidence type="ECO:0000256" key="6">
    <source>
        <dbReference type="ARBA" id="ARBA00035292"/>
    </source>
</evidence>
<dbReference type="InterPro" id="IPR020594">
    <property type="entry name" value="Ribosomal_bL9_bac/chp"/>
</dbReference>
<dbReference type="FunFam" id="3.10.430.100:FF:000006">
    <property type="entry name" value="50S ribosomal protein L9"/>
    <property type="match status" value="1"/>
</dbReference>
<evidence type="ECO:0000259" key="10">
    <source>
        <dbReference type="Pfam" id="PF03948"/>
    </source>
</evidence>
<keyword evidence="5 7" id="KW-0687">Ribonucleoprotein</keyword>
<dbReference type="HOGENOM" id="CLU_078938_3_0_9"/>
<name>F0T2X2_SYNGF</name>
<keyword evidence="12" id="KW-1185">Reference proteome</keyword>
<dbReference type="eggNOG" id="COG0359">
    <property type="taxonomic scope" value="Bacteria"/>
</dbReference>
<evidence type="ECO:0000256" key="7">
    <source>
        <dbReference type="HAMAP-Rule" id="MF_00503"/>
    </source>
</evidence>
<dbReference type="Gene3D" id="3.40.5.10">
    <property type="entry name" value="Ribosomal protein L9, N-terminal domain"/>
    <property type="match status" value="1"/>
</dbReference>
<reference evidence="12" key="2">
    <citation type="submission" date="2011-02" db="EMBL/GenBank/DDBJ databases">
        <title>The complete genome of Syntrophobotulus glycolicus DSM 8271.</title>
        <authorList>
            <person name="Lucas S."/>
            <person name="Copeland A."/>
            <person name="Lapidus A."/>
            <person name="Bruce D."/>
            <person name="Goodwin L."/>
            <person name="Pitluck S."/>
            <person name="Kyrpides N."/>
            <person name="Mavromatis K."/>
            <person name="Pagani I."/>
            <person name="Ivanova N."/>
            <person name="Mikhailova N."/>
            <person name="Chertkov O."/>
            <person name="Held B."/>
            <person name="Detter J.C."/>
            <person name="Tapia R."/>
            <person name="Han C."/>
            <person name="Land M."/>
            <person name="Hauser L."/>
            <person name="Markowitz V."/>
            <person name="Cheng J.-F."/>
            <person name="Hugenholtz P."/>
            <person name="Woyke T."/>
            <person name="Wu D."/>
            <person name="Spring S."/>
            <person name="Schroeder M."/>
            <person name="Brambilla E."/>
            <person name="Klenk H.-P."/>
            <person name="Eisen J.A."/>
        </authorList>
    </citation>
    <scope>NUCLEOTIDE SEQUENCE [LARGE SCALE GENOMIC DNA]</scope>
    <source>
        <strain evidence="12">DSM 8271 / FlGlyR</strain>
    </source>
</reference>
<feature type="coiled-coil region" evidence="8">
    <location>
        <begin position="51"/>
        <end position="78"/>
    </location>
</feature>
<dbReference type="InterPro" id="IPR020070">
    <property type="entry name" value="Ribosomal_bL9_N"/>
</dbReference>
<dbReference type="NCBIfam" id="TIGR00158">
    <property type="entry name" value="L9"/>
    <property type="match status" value="1"/>
</dbReference>
<keyword evidence="2 7" id="KW-0699">rRNA-binding</keyword>
<dbReference type="HAMAP" id="MF_00503">
    <property type="entry name" value="Ribosomal_bL9"/>
    <property type="match status" value="1"/>
</dbReference>
<dbReference type="SUPFAM" id="SSF55658">
    <property type="entry name" value="L9 N-domain-like"/>
    <property type="match status" value="1"/>
</dbReference>
<evidence type="ECO:0000256" key="1">
    <source>
        <dbReference type="ARBA" id="ARBA00010605"/>
    </source>
</evidence>
<dbReference type="Gene3D" id="3.10.430.100">
    <property type="entry name" value="Ribosomal protein L9, C-terminal domain"/>
    <property type="match status" value="1"/>
</dbReference>
<dbReference type="EMBL" id="CP002547">
    <property type="protein sequence ID" value="ADY57609.1"/>
    <property type="molecule type" value="Genomic_DNA"/>
</dbReference>
<dbReference type="STRING" id="645991.Sgly_3347"/>
<accession>F0T2X2</accession>
<proteinExistence type="inferred from homology"/>
<protein>
    <recommendedName>
        <fullName evidence="6 7">Large ribosomal subunit protein bL9</fullName>
    </recommendedName>
</protein>
<organism evidence="11 12">
    <name type="scientific">Syntrophobotulus glycolicus (strain DSM 8271 / FlGlyR)</name>
    <dbReference type="NCBI Taxonomy" id="645991"/>
    <lineage>
        <taxon>Bacteria</taxon>
        <taxon>Bacillati</taxon>
        <taxon>Bacillota</taxon>
        <taxon>Clostridia</taxon>
        <taxon>Eubacteriales</taxon>
        <taxon>Desulfitobacteriaceae</taxon>
        <taxon>Syntrophobotulus</taxon>
    </lineage>
</organism>
<comment type="similarity">
    <text evidence="1 7">Belongs to the bacterial ribosomal protein bL9 family.</text>
</comment>
<sequence length="148" mass="16520">MKVILKEDIKALGKKGKVCEVSDGYARNFLIPRGMVIEATSGNIQDLTHKQKQEDLRKRKEKDEAEALKKKLESLQVILKVKVGEKGKLFGSVTNKEIADVLAQAYGIKLDKRKIEVKDPIKALGSYHVTAKLHQEVSVELKINIEGA</sequence>
<dbReference type="InterPro" id="IPR000244">
    <property type="entry name" value="Ribosomal_bL9"/>
</dbReference>
<reference evidence="11 12" key="1">
    <citation type="journal article" date="2011" name="Stand. Genomic Sci.">
        <title>Complete genome sequence of Syntrophobotulus glycolicus type strain (FlGlyR).</title>
        <authorList>
            <person name="Han C."/>
            <person name="Mwirichia R."/>
            <person name="Chertkov O."/>
            <person name="Held B."/>
            <person name="Lapidus A."/>
            <person name="Nolan M."/>
            <person name="Lucas S."/>
            <person name="Hammon N."/>
            <person name="Deshpande S."/>
            <person name="Cheng J.F."/>
            <person name="Tapia R."/>
            <person name="Goodwin L."/>
            <person name="Pitluck S."/>
            <person name="Huntemann M."/>
            <person name="Liolios K."/>
            <person name="Ivanova N."/>
            <person name="Pagani I."/>
            <person name="Mavromatis K."/>
            <person name="Ovchinikova G."/>
            <person name="Pati A."/>
            <person name="Chen A."/>
            <person name="Palaniappan K."/>
            <person name="Land M."/>
            <person name="Hauser L."/>
            <person name="Brambilla E.M."/>
            <person name="Rohde M."/>
            <person name="Spring S."/>
            <person name="Sikorski J."/>
            <person name="Goker M."/>
            <person name="Woyke T."/>
            <person name="Bristow J."/>
            <person name="Eisen J.A."/>
            <person name="Markowitz V."/>
            <person name="Hugenholtz P."/>
            <person name="Kyrpides N.C."/>
            <person name="Klenk H.P."/>
            <person name="Detter J.C."/>
        </authorList>
    </citation>
    <scope>NUCLEOTIDE SEQUENCE [LARGE SCALE GENOMIC DNA]</scope>
    <source>
        <strain evidence="12">DSM 8271 / FlGlyR</strain>
    </source>
</reference>
<dbReference type="InterPro" id="IPR036935">
    <property type="entry name" value="Ribosomal_bL9_N_sf"/>
</dbReference>
<evidence type="ECO:0000256" key="2">
    <source>
        <dbReference type="ARBA" id="ARBA00022730"/>
    </source>
</evidence>
<dbReference type="PANTHER" id="PTHR21368">
    <property type="entry name" value="50S RIBOSOMAL PROTEIN L9"/>
    <property type="match status" value="1"/>
</dbReference>
<dbReference type="Proteomes" id="UP000007488">
    <property type="component" value="Chromosome"/>
</dbReference>
<dbReference type="Pfam" id="PF01281">
    <property type="entry name" value="Ribosomal_L9_N"/>
    <property type="match status" value="1"/>
</dbReference>
<dbReference type="GO" id="GO:1990904">
    <property type="term" value="C:ribonucleoprotein complex"/>
    <property type="evidence" value="ECO:0007669"/>
    <property type="project" value="UniProtKB-KW"/>
</dbReference>
<dbReference type="InterPro" id="IPR036791">
    <property type="entry name" value="Ribosomal_bL9_C_sf"/>
</dbReference>
<dbReference type="Pfam" id="PF03948">
    <property type="entry name" value="Ribosomal_L9_C"/>
    <property type="match status" value="1"/>
</dbReference>
<dbReference type="GO" id="GO:0006412">
    <property type="term" value="P:translation"/>
    <property type="evidence" value="ECO:0007669"/>
    <property type="project" value="UniProtKB-UniRule"/>
</dbReference>
<dbReference type="RefSeq" id="WP_013626334.1">
    <property type="nucleotide sequence ID" value="NC_015172.1"/>
</dbReference>
<dbReference type="KEGG" id="sgy:Sgly_3347"/>
<dbReference type="InterPro" id="IPR020069">
    <property type="entry name" value="Ribosomal_bL9_C"/>
</dbReference>
<evidence type="ECO:0000313" key="11">
    <source>
        <dbReference type="EMBL" id="ADY57609.1"/>
    </source>
</evidence>
<feature type="domain" description="Ribosomal protein L9" evidence="9">
    <location>
        <begin position="1"/>
        <end position="46"/>
    </location>
</feature>
<dbReference type="OrthoDB" id="9788336at2"/>
<evidence type="ECO:0000256" key="4">
    <source>
        <dbReference type="ARBA" id="ARBA00022980"/>
    </source>
</evidence>